<name>A0A4C1YC86_EUMVA</name>
<gene>
    <name evidence="1" type="ORF">EVAR_50886_1</name>
</gene>
<organism evidence="1 2">
    <name type="scientific">Eumeta variegata</name>
    <name type="common">Bagworm moth</name>
    <name type="synonym">Eumeta japonica</name>
    <dbReference type="NCBI Taxonomy" id="151549"/>
    <lineage>
        <taxon>Eukaryota</taxon>
        <taxon>Metazoa</taxon>
        <taxon>Ecdysozoa</taxon>
        <taxon>Arthropoda</taxon>
        <taxon>Hexapoda</taxon>
        <taxon>Insecta</taxon>
        <taxon>Pterygota</taxon>
        <taxon>Neoptera</taxon>
        <taxon>Endopterygota</taxon>
        <taxon>Lepidoptera</taxon>
        <taxon>Glossata</taxon>
        <taxon>Ditrysia</taxon>
        <taxon>Tineoidea</taxon>
        <taxon>Psychidae</taxon>
        <taxon>Oiketicinae</taxon>
        <taxon>Eumeta</taxon>
    </lineage>
</organism>
<evidence type="ECO:0000313" key="2">
    <source>
        <dbReference type="Proteomes" id="UP000299102"/>
    </source>
</evidence>
<dbReference type="Proteomes" id="UP000299102">
    <property type="component" value="Unassembled WGS sequence"/>
</dbReference>
<evidence type="ECO:0000313" key="1">
    <source>
        <dbReference type="EMBL" id="GBP72584.1"/>
    </source>
</evidence>
<comment type="caution">
    <text evidence="1">The sequence shown here is derived from an EMBL/GenBank/DDBJ whole genome shotgun (WGS) entry which is preliminary data.</text>
</comment>
<proteinExistence type="predicted"/>
<dbReference type="EMBL" id="BGZK01001151">
    <property type="protein sequence ID" value="GBP72584.1"/>
    <property type="molecule type" value="Genomic_DNA"/>
</dbReference>
<sequence>MHISNCRGVASVLPTSWIEIGNLIEGEWADGGERRVMDGGGGVMERVVVYRNSHSLDETHSGNCYFKPIFCV</sequence>
<reference evidence="1 2" key="1">
    <citation type="journal article" date="2019" name="Commun. Biol.">
        <title>The bagworm genome reveals a unique fibroin gene that provides high tensile strength.</title>
        <authorList>
            <person name="Kono N."/>
            <person name="Nakamura H."/>
            <person name="Ohtoshi R."/>
            <person name="Tomita M."/>
            <person name="Numata K."/>
            <person name="Arakawa K."/>
        </authorList>
    </citation>
    <scope>NUCLEOTIDE SEQUENCE [LARGE SCALE GENOMIC DNA]</scope>
</reference>
<feature type="non-terminal residue" evidence="1">
    <location>
        <position position="72"/>
    </location>
</feature>
<accession>A0A4C1YC86</accession>
<protein>
    <submittedName>
        <fullName evidence="1">Uncharacterized protein</fullName>
    </submittedName>
</protein>
<dbReference type="AlphaFoldDB" id="A0A4C1YC86"/>
<keyword evidence="2" id="KW-1185">Reference proteome</keyword>